<feature type="domain" description="RAE1/2" evidence="2">
    <location>
        <begin position="30"/>
        <end position="125"/>
    </location>
</feature>
<dbReference type="AlphaFoldDB" id="A0A8K0KC98"/>
<name>A0A8K0KC98_LADFU</name>
<feature type="compositionally biased region" description="Gly residues" evidence="1">
    <location>
        <begin position="164"/>
        <end position="174"/>
    </location>
</feature>
<gene>
    <name evidence="3" type="ORF">J437_LFUL005864</name>
</gene>
<evidence type="ECO:0000313" key="4">
    <source>
        <dbReference type="Proteomes" id="UP000792457"/>
    </source>
</evidence>
<feature type="region of interest" description="Disordered" evidence="1">
    <location>
        <begin position="63"/>
        <end position="89"/>
    </location>
</feature>
<feature type="region of interest" description="Disordered" evidence="1">
    <location>
        <begin position="158"/>
        <end position="208"/>
    </location>
</feature>
<comment type="caution">
    <text evidence="3">The sequence shown here is derived from an EMBL/GenBank/DDBJ whole genome shotgun (WGS) entry which is preliminary data.</text>
</comment>
<feature type="compositionally biased region" description="Low complexity" evidence="1">
    <location>
        <begin position="190"/>
        <end position="208"/>
    </location>
</feature>
<keyword evidence="4" id="KW-1185">Reference proteome</keyword>
<dbReference type="Gene3D" id="3.30.519.10">
    <property type="entry name" value="Guanine Nucleotide Dissociation Inhibitor, domain 2"/>
    <property type="match status" value="1"/>
</dbReference>
<accession>A0A8K0KC98</accession>
<evidence type="ECO:0000259" key="2">
    <source>
        <dbReference type="Pfam" id="PF22603"/>
    </source>
</evidence>
<reference evidence="3" key="1">
    <citation type="submission" date="2013-04" db="EMBL/GenBank/DDBJ databases">
        <authorList>
            <person name="Qu J."/>
            <person name="Murali S.C."/>
            <person name="Bandaranaike D."/>
            <person name="Bellair M."/>
            <person name="Blankenburg K."/>
            <person name="Chao H."/>
            <person name="Dinh H."/>
            <person name="Doddapaneni H."/>
            <person name="Downs B."/>
            <person name="Dugan-Rocha S."/>
            <person name="Elkadiri S."/>
            <person name="Gnanaolivu R.D."/>
            <person name="Hernandez B."/>
            <person name="Javaid M."/>
            <person name="Jayaseelan J.C."/>
            <person name="Lee S."/>
            <person name="Li M."/>
            <person name="Ming W."/>
            <person name="Munidasa M."/>
            <person name="Muniz J."/>
            <person name="Nguyen L."/>
            <person name="Ongeri F."/>
            <person name="Osuji N."/>
            <person name="Pu L.-L."/>
            <person name="Puazo M."/>
            <person name="Qu C."/>
            <person name="Quiroz J."/>
            <person name="Raj R."/>
            <person name="Weissenberger G."/>
            <person name="Xin Y."/>
            <person name="Zou X."/>
            <person name="Han Y."/>
            <person name="Richards S."/>
            <person name="Worley K."/>
            <person name="Muzny D."/>
            <person name="Gibbs R."/>
        </authorList>
    </citation>
    <scope>NUCLEOTIDE SEQUENCE</scope>
    <source>
        <strain evidence="3">Sampled in the wild</strain>
    </source>
</reference>
<sequence>MPVVLQAFYCVLFINSIQHFEILPWILLDVMHMTCKQQTNAKEDLLPVVHKLLRINFEDDAWSGKAETGDQGTQTSDESSGEAEVSKEVPKPRVLWSMFFNSPETSSCDLASDAPANVFLCSGPDYDLDFEFAAKQIFEKMYPGCEFLPRAPDPEEIIVDDGPDGCGPAFGEGGSGDDKTDGAAEGEEQANNGSAEVSESAEAGATEE</sequence>
<dbReference type="InterPro" id="IPR054420">
    <property type="entry name" value="RAE1_2_domI_C"/>
</dbReference>
<dbReference type="Proteomes" id="UP000792457">
    <property type="component" value="Unassembled WGS sequence"/>
</dbReference>
<organism evidence="3 4">
    <name type="scientific">Ladona fulva</name>
    <name type="common">Scarce chaser dragonfly</name>
    <name type="synonym">Libellula fulva</name>
    <dbReference type="NCBI Taxonomy" id="123851"/>
    <lineage>
        <taxon>Eukaryota</taxon>
        <taxon>Metazoa</taxon>
        <taxon>Ecdysozoa</taxon>
        <taxon>Arthropoda</taxon>
        <taxon>Hexapoda</taxon>
        <taxon>Insecta</taxon>
        <taxon>Pterygota</taxon>
        <taxon>Palaeoptera</taxon>
        <taxon>Odonata</taxon>
        <taxon>Epiprocta</taxon>
        <taxon>Anisoptera</taxon>
        <taxon>Libelluloidea</taxon>
        <taxon>Libellulidae</taxon>
        <taxon>Ladona</taxon>
    </lineage>
</organism>
<dbReference type="Pfam" id="PF22603">
    <property type="entry name" value="RAE1_2_domI_C"/>
    <property type="match status" value="1"/>
</dbReference>
<dbReference type="OrthoDB" id="7376751at2759"/>
<evidence type="ECO:0000313" key="3">
    <source>
        <dbReference type="EMBL" id="KAG8229783.1"/>
    </source>
</evidence>
<evidence type="ECO:0000256" key="1">
    <source>
        <dbReference type="SAM" id="MobiDB-lite"/>
    </source>
</evidence>
<dbReference type="EMBL" id="KZ308446">
    <property type="protein sequence ID" value="KAG8229783.1"/>
    <property type="molecule type" value="Genomic_DNA"/>
</dbReference>
<reference evidence="3" key="2">
    <citation type="submission" date="2017-10" db="EMBL/GenBank/DDBJ databases">
        <title>Ladona fulva Genome sequencing and assembly.</title>
        <authorList>
            <person name="Murali S."/>
            <person name="Richards S."/>
            <person name="Bandaranaike D."/>
            <person name="Bellair M."/>
            <person name="Blankenburg K."/>
            <person name="Chao H."/>
            <person name="Dinh H."/>
            <person name="Doddapaneni H."/>
            <person name="Dugan-Rocha S."/>
            <person name="Elkadiri S."/>
            <person name="Gnanaolivu R."/>
            <person name="Hernandez B."/>
            <person name="Skinner E."/>
            <person name="Javaid M."/>
            <person name="Lee S."/>
            <person name="Li M."/>
            <person name="Ming W."/>
            <person name="Munidasa M."/>
            <person name="Muniz J."/>
            <person name="Nguyen L."/>
            <person name="Hughes D."/>
            <person name="Osuji N."/>
            <person name="Pu L.-L."/>
            <person name="Puazo M."/>
            <person name="Qu C."/>
            <person name="Quiroz J."/>
            <person name="Raj R."/>
            <person name="Weissenberger G."/>
            <person name="Xin Y."/>
            <person name="Zou X."/>
            <person name="Han Y."/>
            <person name="Worley K."/>
            <person name="Muzny D."/>
            <person name="Gibbs R."/>
        </authorList>
    </citation>
    <scope>NUCLEOTIDE SEQUENCE</scope>
    <source>
        <strain evidence="3">Sampled in the wild</strain>
    </source>
</reference>
<protein>
    <recommendedName>
        <fullName evidence="2">RAE1/2 domain-containing protein</fullName>
    </recommendedName>
</protein>
<proteinExistence type="predicted"/>